<name>A0A815B1N1_ADIRI</name>
<dbReference type="Gene3D" id="3.90.1200.10">
    <property type="match status" value="1"/>
</dbReference>
<protein>
    <recommendedName>
        <fullName evidence="1">Aminoglycoside phosphotransferase domain-containing protein</fullName>
    </recommendedName>
</protein>
<reference evidence="2" key="1">
    <citation type="submission" date="2021-02" db="EMBL/GenBank/DDBJ databases">
        <authorList>
            <person name="Nowell W R."/>
        </authorList>
    </citation>
    <scope>NUCLEOTIDE SEQUENCE</scope>
</reference>
<evidence type="ECO:0000313" key="3">
    <source>
        <dbReference type="Proteomes" id="UP000663852"/>
    </source>
</evidence>
<dbReference type="Gene3D" id="3.30.200.20">
    <property type="entry name" value="Phosphorylase Kinase, domain 1"/>
    <property type="match status" value="1"/>
</dbReference>
<proteinExistence type="predicted"/>
<comment type="caution">
    <text evidence="2">The sequence shown here is derived from an EMBL/GenBank/DDBJ whole genome shotgun (WGS) entry which is preliminary data.</text>
</comment>
<dbReference type="InterPro" id="IPR002575">
    <property type="entry name" value="Aminoglycoside_PTrfase"/>
</dbReference>
<evidence type="ECO:0000259" key="1">
    <source>
        <dbReference type="Pfam" id="PF01636"/>
    </source>
</evidence>
<accession>A0A815B1N1</accession>
<gene>
    <name evidence="2" type="ORF">EDS130_LOCUS28673</name>
</gene>
<dbReference type="OrthoDB" id="434771at2759"/>
<dbReference type="PANTHER" id="PTHR21310">
    <property type="entry name" value="AMINOGLYCOSIDE PHOSPHOTRANSFERASE-RELATED-RELATED"/>
    <property type="match status" value="1"/>
</dbReference>
<organism evidence="2 3">
    <name type="scientific">Adineta ricciae</name>
    <name type="common">Rotifer</name>
    <dbReference type="NCBI Taxonomy" id="249248"/>
    <lineage>
        <taxon>Eukaryota</taxon>
        <taxon>Metazoa</taxon>
        <taxon>Spiralia</taxon>
        <taxon>Gnathifera</taxon>
        <taxon>Rotifera</taxon>
        <taxon>Eurotatoria</taxon>
        <taxon>Bdelloidea</taxon>
        <taxon>Adinetida</taxon>
        <taxon>Adinetidae</taxon>
        <taxon>Adineta</taxon>
    </lineage>
</organism>
<sequence length="357" mass="41690">MAVHTHHITNEQIKNILQDSKVLDGNDEFTSSRITNGFCNPIYHIKMSSGNQYILKVTNPIWKKLKTRNEAIVLNFLHKYTSIPVPKVISYSNTNELIGYEYILMTYVPGIPLSDVYDSLSFEERKPYLFQLVKIYVEMVNIDIRSTDMNKLGCFEKINEKDGAFEAVLCPNVDSLQGPHNNIYDYSCDYIKFRFPEMLQSKYSHYVPKFEAIIKSLREEQQKTVFDERVVLTHTDIAPKNVIVDPATKTVQALIDWEWSSLMVVDQDFETMTLGGVWKGEQELVFLRETLSTLLGEQRMKTYQEQFEKRKNMNDAVSEAMVIVAYQDWYHGREHLLEQAEKDLERDVQDLFSRFDV</sequence>
<dbReference type="Proteomes" id="UP000663852">
    <property type="component" value="Unassembled WGS sequence"/>
</dbReference>
<evidence type="ECO:0000313" key="2">
    <source>
        <dbReference type="EMBL" id="CAF1264191.1"/>
    </source>
</evidence>
<dbReference type="InterPro" id="IPR051678">
    <property type="entry name" value="AGP_Transferase"/>
</dbReference>
<dbReference type="EMBL" id="CAJNOJ010000188">
    <property type="protein sequence ID" value="CAF1264191.1"/>
    <property type="molecule type" value="Genomic_DNA"/>
</dbReference>
<feature type="domain" description="Aminoglycoside phosphotransferase" evidence="1">
    <location>
        <begin position="33"/>
        <end position="270"/>
    </location>
</feature>
<dbReference type="SUPFAM" id="SSF56112">
    <property type="entry name" value="Protein kinase-like (PK-like)"/>
    <property type="match status" value="1"/>
</dbReference>
<dbReference type="AlphaFoldDB" id="A0A815B1N1"/>
<dbReference type="InterPro" id="IPR011009">
    <property type="entry name" value="Kinase-like_dom_sf"/>
</dbReference>
<dbReference type="Pfam" id="PF01636">
    <property type="entry name" value="APH"/>
    <property type="match status" value="1"/>
</dbReference>